<evidence type="ECO:0000313" key="1">
    <source>
        <dbReference type="EMBL" id="JAH85779.1"/>
    </source>
</evidence>
<proteinExistence type="predicted"/>
<organism evidence="1">
    <name type="scientific">Anguilla anguilla</name>
    <name type="common">European freshwater eel</name>
    <name type="synonym">Muraena anguilla</name>
    <dbReference type="NCBI Taxonomy" id="7936"/>
    <lineage>
        <taxon>Eukaryota</taxon>
        <taxon>Metazoa</taxon>
        <taxon>Chordata</taxon>
        <taxon>Craniata</taxon>
        <taxon>Vertebrata</taxon>
        <taxon>Euteleostomi</taxon>
        <taxon>Actinopterygii</taxon>
        <taxon>Neopterygii</taxon>
        <taxon>Teleostei</taxon>
        <taxon>Anguilliformes</taxon>
        <taxon>Anguillidae</taxon>
        <taxon>Anguilla</taxon>
    </lineage>
</organism>
<dbReference type="AlphaFoldDB" id="A0A0E9W5Y7"/>
<reference evidence="1" key="1">
    <citation type="submission" date="2014-11" db="EMBL/GenBank/DDBJ databases">
        <authorList>
            <person name="Amaro Gonzalez C."/>
        </authorList>
    </citation>
    <scope>NUCLEOTIDE SEQUENCE</scope>
</reference>
<sequence>MDSCNNSHSTLLCLFSKGRVLPGTEESDRCMSQIKRLGSRFSN</sequence>
<accession>A0A0E9W5Y7</accession>
<reference evidence="1" key="2">
    <citation type="journal article" date="2015" name="Fish Shellfish Immunol.">
        <title>Early steps in the European eel (Anguilla anguilla)-Vibrio vulnificus interaction in the gills: Role of the RtxA13 toxin.</title>
        <authorList>
            <person name="Callol A."/>
            <person name="Pajuelo D."/>
            <person name="Ebbesson L."/>
            <person name="Teles M."/>
            <person name="MacKenzie S."/>
            <person name="Amaro C."/>
        </authorList>
    </citation>
    <scope>NUCLEOTIDE SEQUENCE</scope>
</reference>
<protein>
    <submittedName>
        <fullName evidence="1">Uncharacterized protein</fullName>
    </submittedName>
</protein>
<name>A0A0E9W5Y7_ANGAN</name>
<dbReference type="EMBL" id="GBXM01022798">
    <property type="protein sequence ID" value="JAH85779.1"/>
    <property type="molecule type" value="Transcribed_RNA"/>
</dbReference>